<keyword evidence="3" id="KW-1185">Reference proteome</keyword>
<dbReference type="AlphaFoldDB" id="A0A3Q7F3U8"/>
<evidence type="ECO:0000313" key="3">
    <source>
        <dbReference type="Proteomes" id="UP000004994"/>
    </source>
</evidence>
<evidence type="ECO:0000256" key="1">
    <source>
        <dbReference type="SAM" id="MobiDB-lite"/>
    </source>
</evidence>
<reference evidence="2" key="1">
    <citation type="journal article" date="2012" name="Nature">
        <title>The tomato genome sequence provides insights into fleshy fruit evolution.</title>
        <authorList>
            <consortium name="Tomato Genome Consortium"/>
        </authorList>
    </citation>
    <scope>NUCLEOTIDE SEQUENCE [LARGE SCALE GENOMIC DNA]</scope>
    <source>
        <strain evidence="2">cv. Heinz 1706</strain>
    </source>
</reference>
<organism evidence="2">
    <name type="scientific">Solanum lycopersicum</name>
    <name type="common">Tomato</name>
    <name type="synonym">Lycopersicon esculentum</name>
    <dbReference type="NCBI Taxonomy" id="4081"/>
    <lineage>
        <taxon>Eukaryota</taxon>
        <taxon>Viridiplantae</taxon>
        <taxon>Streptophyta</taxon>
        <taxon>Embryophyta</taxon>
        <taxon>Tracheophyta</taxon>
        <taxon>Spermatophyta</taxon>
        <taxon>Magnoliopsida</taxon>
        <taxon>eudicotyledons</taxon>
        <taxon>Gunneridae</taxon>
        <taxon>Pentapetalae</taxon>
        <taxon>asterids</taxon>
        <taxon>lamiids</taxon>
        <taxon>Solanales</taxon>
        <taxon>Solanaceae</taxon>
        <taxon>Solanoideae</taxon>
        <taxon>Solaneae</taxon>
        <taxon>Solanum</taxon>
        <taxon>Solanum subgen. Lycopersicon</taxon>
    </lineage>
</organism>
<dbReference type="InParanoid" id="A0A3Q7F3U8"/>
<evidence type="ECO:0000313" key="2">
    <source>
        <dbReference type="EnsemblPlants" id="Solyc02g077930.2.1.1"/>
    </source>
</evidence>
<dbReference type="EnsemblPlants" id="Solyc02g077930.2.1">
    <property type="protein sequence ID" value="Solyc02g077930.2.1.1"/>
    <property type="gene ID" value="Solyc02g077930.2"/>
</dbReference>
<accession>A0A3Q7F3U8</accession>
<dbReference type="Proteomes" id="UP000004994">
    <property type="component" value="Chromosome 2"/>
</dbReference>
<proteinExistence type="predicted"/>
<dbReference type="Gramene" id="Solyc02g077930.2.1">
    <property type="protein sequence ID" value="Solyc02g077930.2.1.1"/>
    <property type="gene ID" value="Solyc02g077930.2"/>
</dbReference>
<protein>
    <submittedName>
        <fullName evidence="2">Uncharacterized protein</fullName>
    </submittedName>
</protein>
<name>A0A3Q7F3U8_SOLLC</name>
<feature type="region of interest" description="Disordered" evidence="1">
    <location>
        <begin position="28"/>
        <end position="49"/>
    </location>
</feature>
<reference evidence="2" key="2">
    <citation type="submission" date="2019-01" db="UniProtKB">
        <authorList>
            <consortium name="EnsemblPlants"/>
        </authorList>
    </citation>
    <scope>IDENTIFICATION</scope>
    <source>
        <strain evidence="2">cv. Heinz 1706</strain>
    </source>
</reference>
<sequence length="49" mass="5965">WEGEEERESDGRERCAWKLLLPAAAWRGRGGRRERERERRRRRSLEGRG</sequence>